<evidence type="ECO:0008006" key="4">
    <source>
        <dbReference type="Google" id="ProtNLM"/>
    </source>
</evidence>
<dbReference type="PRINTS" id="PR00922">
    <property type="entry name" value="DADACBPTASE3"/>
</dbReference>
<gene>
    <name evidence="3" type="ORF">ENV79_04585</name>
</gene>
<comment type="similarity">
    <text evidence="1">Belongs to the peptidase S13 family.</text>
</comment>
<dbReference type="SUPFAM" id="SSF56601">
    <property type="entry name" value="beta-lactamase/transpeptidase-like"/>
    <property type="match status" value="1"/>
</dbReference>
<reference evidence="3" key="1">
    <citation type="journal article" date="2020" name="mSystems">
        <title>Genome- and Community-Level Interaction Insights into Carbon Utilization and Element Cycling Functions of Hydrothermarchaeota in Hydrothermal Sediment.</title>
        <authorList>
            <person name="Zhou Z."/>
            <person name="Liu Y."/>
            <person name="Xu W."/>
            <person name="Pan J."/>
            <person name="Luo Z.H."/>
            <person name="Li M."/>
        </authorList>
    </citation>
    <scope>NUCLEOTIDE SEQUENCE [LARGE SCALE GENOMIC DNA]</scope>
    <source>
        <strain evidence="3">SpSt-791</strain>
    </source>
</reference>
<dbReference type="AlphaFoldDB" id="A0A7V5Y0E8"/>
<organism evidence="3">
    <name type="scientific">candidate division WOR-3 bacterium</name>
    <dbReference type="NCBI Taxonomy" id="2052148"/>
    <lineage>
        <taxon>Bacteria</taxon>
        <taxon>Bacteria division WOR-3</taxon>
    </lineage>
</organism>
<dbReference type="Gene3D" id="3.40.710.10">
    <property type="entry name" value="DD-peptidase/beta-lactamase superfamily"/>
    <property type="match status" value="1"/>
</dbReference>
<dbReference type="GO" id="GO:0006508">
    <property type="term" value="P:proteolysis"/>
    <property type="evidence" value="ECO:0007669"/>
    <property type="project" value="InterPro"/>
</dbReference>
<dbReference type="GO" id="GO:0004185">
    <property type="term" value="F:serine-type carboxypeptidase activity"/>
    <property type="evidence" value="ECO:0007669"/>
    <property type="project" value="InterPro"/>
</dbReference>
<keyword evidence="2" id="KW-0378">Hydrolase</keyword>
<proteinExistence type="inferred from homology"/>
<evidence type="ECO:0000256" key="1">
    <source>
        <dbReference type="ARBA" id="ARBA00006096"/>
    </source>
</evidence>
<accession>A0A7V5Y0E8</accession>
<evidence type="ECO:0000256" key="2">
    <source>
        <dbReference type="ARBA" id="ARBA00022801"/>
    </source>
</evidence>
<dbReference type="InterPro" id="IPR012338">
    <property type="entry name" value="Beta-lactam/transpept-like"/>
</dbReference>
<name>A0A7V5Y0E8_UNCW3</name>
<dbReference type="InterPro" id="IPR000667">
    <property type="entry name" value="Peptidase_S13"/>
</dbReference>
<dbReference type="EMBL" id="DTHS01000028">
    <property type="protein sequence ID" value="HHR48904.1"/>
    <property type="molecule type" value="Genomic_DNA"/>
</dbReference>
<dbReference type="Pfam" id="PF02113">
    <property type="entry name" value="Peptidase_S13"/>
    <property type="match status" value="1"/>
</dbReference>
<dbReference type="PANTHER" id="PTHR30023:SF0">
    <property type="entry name" value="PENICILLIN-SENSITIVE CARBOXYPEPTIDASE A"/>
    <property type="match status" value="1"/>
</dbReference>
<protein>
    <recommendedName>
        <fullName evidence="4">D-alanyl-D-alanine carboxypeptidase/D-alanyl-D-alanine-endopeptidase</fullName>
    </recommendedName>
</protein>
<dbReference type="PANTHER" id="PTHR30023">
    <property type="entry name" value="D-ALANYL-D-ALANINE CARBOXYPEPTIDASE"/>
    <property type="match status" value="1"/>
</dbReference>
<evidence type="ECO:0000313" key="3">
    <source>
        <dbReference type="EMBL" id="HHR48904.1"/>
    </source>
</evidence>
<comment type="caution">
    <text evidence="3">The sequence shown here is derived from an EMBL/GenBank/DDBJ whole genome shotgun (WGS) entry which is preliminary data.</text>
</comment>
<dbReference type="GO" id="GO:0000270">
    <property type="term" value="P:peptidoglycan metabolic process"/>
    <property type="evidence" value="ECO:0007669"/>
    <property type="project" value="TreeGrafter"/>
</dbReference>
<sequence length="234" mass="27237">MMLLFLLINLTIDDLVKNYSVPLNKISIVIYSLDEEKMLFAHNENKPLIPASNMKLIISAYLIENWQKIFLKGYQKNKVLAEINSKSNNRLANRLFYFIGQSQKKSSEKVLLAFLKEKGIPVGGIRIFDGAGFSKKNRLTTLAITKLLIYLYNSPYQQEFLRSLAVAGKRGTLKRRLINYKKKIYAKTGYLKNVRSLSGYYFKNNKKYCFSIIINWPLKKGNYWQFLNQLFSCL</sequence>